<dbReference type="PANTHER" id="PTHR43319:SF3">
    <property type="entry name" value="BETA-LACTAMASE-RELATED DOMAIN-CONTAINING PROTEIN"/>
    <property type="match status" value="1"/>
</dbReference>
<dbReference type="GO" id="GO:0016787">
    <property type="term" value="F:hydrolase activity"/>
    <property type="evidence" value="ECO:0007669"/>
    <property type="project" value="UniProtKB-KW"/>
</dbReference>
<proteinExistence type="predicted"/>
<dbReference type="OrthoDB" id="3422781at2"/>
<sequence>MADIQGSYDDLFIAVPNALAASLDAGDAGGSVAVFVDGEPVVDVWGGYADADRTTPWERDTIVNVWSVTKTMTALCALILADRGELDPAAPVSHYWPEFGAAGKDKVLVRHLLAHTAGLPDWDGSVEELYDWPAATARLAARAPRWEPGTAAGYHSLTQGFLVGEVVRRVSGRSVGEFLAEEVTGPLGADFHIGLSAEHDHRVARAIPPTGQGEDYAASAPGNPAGSEAGNGVRVRDGNSLAWRRAQIPAASGYGNARSVALVQSVLACGGEVNGVRLLSRAGCDRAREEQFDGDDRVLGMPMRWGLGYGLFGSACGWGGWGGSLVMIEPDSRMAVAYVTQQMREPADDTRGMEIVTAAYEGLQGLRVERPSS</sequence>
<feature type="domain" description="Beta-lactamase-related" evidence="2">
    <location>
        <begin position="28"/>
        <end position="350"/>
    </location>
</feature>
<dbReference type="RefSeq" id="WP_062713283.1">
    <property type="nucleotide sequence ID" value="NZ_LLZG01000395.1"/>
</dbReference>
<dbReference type="Proteomes" id="UP000053923">
    <property type="component" value="Unassembled WGS sequence"/>
</dbReference>
<dbReference type="SUPFAM" id="SSF56601">
    <property type="entry name" value="beta-lactamase/transpeptidase-like"/>
    <property type="match status" value="1"/>
</dbReference>
<protein>
    <submittedName>
        <fullName evidence="3">Serine hydrolase</fullName>
    </submittedName>
</protein>
<dbReference type="PANTHER" id="PTHR43319">
    <property type="entry name" value="BETA-LACTAMASE-RELATED"/>
    <property type="match status" value="1"/>
</dbReference>
<dbReference type="EMBL" id="LLZG01000395">
    <property type="protein sequence ID" value="KUL22612.1"/>
    <property type="molecule type" value="Genomic_DNA"/>
</dbReference>
<dbReference type="InterPro" id="IPR052907">
    <property type="entry name" value="Beta-lactamase/esterase"/>
</dbReference>
<dbReference type="InterPro" id="IPR012338">
    <property type="entry name" value="Beta-lactam/transpept-like"/>
</dbReference>
<evidence type="ECO:0000256" key="1">
    <source>
        <dbReference type="SAM" id="MobiDB-lite"/>
    </source>
</evidence>
<evidence type="ECO:0000259" key="2">
    <source>
        <dbReference type="Pfam" id="PF00144"/>
    </source>
</evidence>
<accession>A0A117MKM9</accession>
<keyword evidence="4" id="KW-1185">Reference proteome</keyword>
<evidence type="ECO:0000313" key="3">
    <source>
        <dbReference type="EMBL" id="KUL22612.1"/>
    </source>
</evidence>
<keyword evidence="3" id="KW-0378">Hydrolase</keyword>
<dbReference type="InterPro" id="IPR001466">
    <property type="entry name" value="Beta-lactam-related"/>
</dbReference>
<comment type="caution">
    <text evidence="3">The sequence shown here is derived from an EMBL/GenBank/DDBJ whole genome shotgun (WGS) entry which is preliminary data.</text>
</comment>
<organism evidence="3 4">
    <name type="scientific">Streptomyces regalis</name>
    <dbReference type="NCBI Taxonomy" id="68262"/>
    <lineage>
        <taxon>Bacteria</taxon>
        <taxon>Bacillati</taxon>
        <taxon>Actinomycetota</taxon>
        <taxon>Actinomycetes</taxon>
        <taxon>Kitasatosporales</taxon>
        <taxon>Streptomycetaceae</taxon>
        <taxon>Streptomyces</taxon>
    </lineage>
</organism>
<dbReference type="AlphaFoldDB" id="A0A117MKM9"/>
<name>A0A117MKM9_9ACTN</name>
<dbReference type="Gene3D" id="3.40.710.10">
    <property type="entry name" value="DD-peptidase/beta-lactamase superfamily"/>
    <property type="match status" value="1"/>
</dbReference>
<gene>
    <name evidence="3" type="ORF">ADL12_41775</name>
</gene>
<feature type="region of interest" description="Disordered" evidence="1">
    <location>
        <begin position="209"/>
        <end position="231"/>
    </location>
</feature>
<dbReference type="Pfam" id="PF00144">
    <property type="entry name" value="Beta-lactamase"/>
    <property type="match status" value="1"/>
</dbReference>
<evidence type="ECO:0000313" key="4">
    <source>
        <dbReference type="Proteomes" id="UP000053923"/>
    </source>
</evidence>
<reference evidence="4" key="1">
    <citation type="submission" date="2015-10" db="EMBL/GenBank/DDBJ databases">
        <authorList>
            <person name="Ju K.-S."/>
            <person name="Doroghazi J.R."/>
            <person name="Metcalf W.W."/>
        </authorList>
    </citation>
    <scope>NUCLEOTIDE SEQUENCE [LARGE SCALE GENOMIC DNA]</scope>
    <source>
        <strain evidence="4">NRRL 3151</strain>
    </source>
</reference>